<feature type="domain" description="Disease resistance protein RPS4B/Roq1-like leucine-rich repeats" evidence="6">
    <location>
        <begin position="66"/>
        <end position="153"/>
    </location>
</feature>
<comment type="caution">
    <text evidence="7">The sequence shown here is derived from an EMBL/GenBank/DDBJ whole genome shotgun (WGS) entry which is preliminary data.</text>
</comment>
<dbReference type="Pfam" id="PF20160">
    <property type="entry name" value="C-JID"/>
    <property type="match status" value="1"/>
</dbReference>
<proteinExistence type="predicted"/>
<keyword evidence="4" id="KW-0812">Transmembrane</keyword>
<evidence type="ECO:0000313" key="7">
    <source>
        <dbReference type="EMBL" id="KAG6676637.1"/>
    </source>
</evidence>
<evidence type="ECO:0000256" key="4">
    <source>
        <dbReference type="SAM" id="Phobius"/>
    </source>
</evidence>
<protein>
    <submittedName>
        <fullName evidence="7">Uncharacterized protein</fullName>
    </submittedName>
</protein>
<dbReference type="InterPro" id="IPR058546">
    <property type="entry name" value="RPS4B/Roq1-like_LRR"/>
</dbReference>
<dbReference type="PANTHER" id="PTHR36766">
    <property type="entry name" value="PLANT BROAD-SPECTRUM MILDEW RESISTANCE PROTEIN RPW8"/>
    <property type="match status" value="1"/>
</dbReference>
<keyword evidence="4" id="KW-1133">Transmembrane helix</keyword>
<reference evidence="7" key="1">
    <citation type="submission" date="2021-01" db="EMBL/GenBank/DDBJ databases">
        <authorList>
            <person name="Lovell J.T."/>
            <person name="Bentley N."/>
            <person name="Bhattarai G."/>
            <person name="Jenkins J.W."/>
            <person name="Sreedasyam A."/>
            <person name="Alarcon Y."/>
            <person name="Bock C."/>
            <person name="Boston L."/>
            <person name="Carlson J."/>
            <person name="Cervantes K."/>
            <person name="Clermont K."/>
            <person name="Krom N."/>
            <person name="Kubenka K."/>
            <person name="Mamidi S."/>
            <person name="Mattison C."/>
            <person name="Monteros M."/>
            <person name="Pisani C."/>
            <person name="Plott C."/>
            <person name="Rajasekar S."/>
            <person name="Rhein H.S."/>
            <person name="Rohla C."/>
            <person name="Song M."/>
            <person name="Hilaire R.S."/>
            <person name="Shu S."/>
            <person name="Wells L."/>
            <person name="Wang X."/>
            <person name="Webber J."/>
            <person name="Heerema R.J."/>
            <person name="Klein P."/>
            <person name="Conner P."/>
            <person name="Grauke L."/>
            <person name="Grimwood J."/>
            <person name="Schmutz J."/>
            <person name="Randall J.J."/>
        </authorList>
    </citation>
    <scope>NUCLEOTIDE SEQUENCE</scope>
    <source>
        <tissue evidence="7">Leaf</tissue>
    </source>
</reference>
<dbReference type="InterPro" id="IPR045344">
    <property type="entry name" value="C-JID"/>
</dbReference>
<dbReference type="Proteomes" id="UP000811246">
    <property type="component" value="Chromosome 15"/>
</dbReference>
<dbReference type="Pfam" id="PF23286">
    <property type="entry name" value="LRR_13"/>
    <property type="match status" value="1"/>
</dbReference>
<sequence length="541" mass="62125">MNFGGCDFLTKFLDISSCPNLKKIDLRSCKNLVEIHDSVGLILDKLVNLRLGRCFNLKSFPRRLQLRSLELLDLGTCSSLLNFPEIECEMEHLQEVYLMGTAIEELPSSIGYLTRLSSLYLSGSVNLKRLPSSIHQLRFLQFFDLSNCPNIRSFGTEEVHNGQPKPYVVSTSWKNEALLGAELFPLPPPTKSTTSLILNLMNSGLSKSNFFGPFHFFPNLDHLDLSGSDIVSIPTSIKRYVRLEYLILNDCKQLQEIKEFPPNLNFVHAGGCISLESLPEISKEFNFPRLRWIDLANCYKVNMGNWISNPAWNGAEMIFPRNKILEWFSHCKEITSNSHRCEFDIKVAPPYNLDDIIGIAFCVVIEFVAAIFFYVDIRRALGENVIEPVTVTYPNRYWQGHPKFDEIDSDHVWLRYLTTENITRLRNVSVDQANDHLRIIFENCIPDNSLIFKRCGVHLLYKQHDEQNAKDHENVDVHLDAPIEDIGNLANPMYHGSQLSKRRRVDLDDDKDDHNIEPNLYTQQRKPASTLDIKLSFRAIC</sequence>
<keyword evidence="1" id="KW-0433">Leucine-rich repeat</keyword>
<dbReference type="AlphaFoldDB" id="A0A922AFB5"/>
<evidence type="ECO:0000256" key="3">
    <source>
        <dbReference type="ARBA" id="ARBA00022821"/>
    </source>
</evidence>
<evidence type="ECO:0000313" key="8">
    <source>
        <dbReference type="Proteomes" id="UP000811246"/>
    </source>
</evidence>
<evidence type="ECO:0000256" key="1">
    <source>
        <dbReference type="ARBA" id="ARBA00022614"/>
    </source>
</evidence>
<gene>
    <name evidence="7" type="ORF">I3842_15G162300</name>
</gene>
<feature type="transmembrane region" description="Helical" evidence="4">
    <location>
        <begin position="356"/>
        <end position="375"/>
    </location>
</feature>
<organism evidence="7 8">
    <name type="scientific">Carya illinoinensis</name>
    <name type="common">Pecan</name>
    <dbReference type="NCBI Taxonomy" id="32201"/>
    <lineage>
        <taxon>Eukaryota</taxon>
        <taxon>Viridiplantae</taxon>
        <taxon>Streptophyta</taxon>
        <taxon>Embryophyta</taxon>
        <taxon>Tracheophyta</taxon>
        <taxon>Spermatophyta</taxon>
        <taxon>Magnoliopsida</taxon>
        <taxon>eudicotyledons</taxon>
        <taxon>Gunneridae</taxon>
        <taxon>Pentapetalae</taxon>
        <taxon>rosids</taxon>
        <taxon>fabids</taxon>
        <taxon>Fagales</taxon>
        <taxon>Juglandaceae</taxon>
        <taxon>Carya</taxon>
    </lineage>
</organism>
<evidence type="ECO:0000259" key="6">
    <source>
        <dbReference type="Pfam" id="PF23286"/>
    </source>
</evidence>
<feature type="domain" description="C-JID" evidence="5">
    <location>
        <begin position="319"/>
        <end position="464"/>
    </location>
</feature>
<evidence type="ECO:0000256" key="2">
    <source>
        <dbReference type="ARBA" id="ARBA00022737"/>
    </source>
</evidence>
<name>A0A922AFB5_CARIL</name>
<dbReference type="GO" id="GO:0006952">
    <property type="term" value="P:defense response"/>
    <property type="evidence" value="ECO:0007669"/>
    <property type="project" value="UniProtKB-KW"/>
</dbReference>
<keyword evidence="4" id="KW-0472">Membrane</keyword>
<keyword evidence="3" id="KW-0611">Plant defense</keyword>
<accession>A0A922AFB5</accession>
<dbReference type="EMBL" id="CM031839">
    <property type="protein sequence ID" value="KAG6676637.1"/>
    <property type="molecule type" value="Genomic_DNA"/>
</dbReference>
<dbReference type="PANTHER" id="PTHR36766:SF30">
    <property type="entry name" value="TIR-NBS TYPE DISEASE RESISTANCE PROTEIN-RELATED"/>
    <property type="match status" value="1"/>
</dbReference>
<evidence type="ECO:0000259" key="5">
    <source>
        <dbReference type="Pfam" id="PF20160"/>
    </source>
</evidence>
<keyword evidence="2" id="KW-0677">Repeat</keyword>